<reference evidence="3" key="1">
    <citation type="submission" date="2018-09" db="EMBL/GenBank/DDBJ databases">
        <title>Common duck and Muscovy duck high density SNP chip.</title>
        <authorList>
            <person name="Vignal A."/>
            <person name="Thebault N."/>
            <person name="Warren W.C."/>
        </authorList>
    </citation>
    <scope>NUCLEOTIDE SEQUENCE [LARGE SCALE GENOMIC DNA]</scope>
</reference>
<feature type="compositionally biased region" description="Low complexity" evidence="1">
    <location>
        <begin position="440"/>
        <end position="452"/>
    </location>
</feature>
<feature type="compositionally biased region" description="Pro residues" evidence="1">
    <location>
        <begin position="91"/>
        <end position="100"/>
    </location>
</feature>
<dbReference type="AlphaFoldDB" id="A0A8C3CLN5"/>
<name>A0A8C3CLN5_CAIMO</name>
<feature type="region of interest" description="Disordered" evidence="1">
    <location>
        <begin position="231"/>
        <end position="269"/>
    </location>
</feature>
<dbReference type="GO" id="GO:1990430">
    <property type="term" value="F:extracellular matrix protein binding"/>
    <property type="evidence" value="ECO:0007669"/>
    <property type="project" value="TreeGrafter"/>
</dbReference>
<proteinExistence type="predicted"/>
<dbReference type="GO" id="GO:0031012">
    <property type="term" value="C:extracellular matrix"/>
    <property type="evidence" value="ECO:0007669"/>
    <property type="project" value="TreeGrafter"/>
</dbReference>
<dbReference type="GO" id="GO:0031214">
    <property type="term" value="P:biomineral tissue development"/>
    <property type="evidence" value="ECO:0007669"/>
    <property type="project" value="InterPro"/>
</dbReference>
<feature type="compositionally biased region" description="Polar residues" evidence="1">
    <location>
        <begin position="453"/>
        <end position="476"/>
    </location>
</feature>
<feature type="chain" id="PRO_5034528385" evidence="2">
    <location>
        <begin position="26"/>
        <end position="668"/>
    </location>
</feature>
<dbReference type="Proteomes" id="UP000694556">
    <property type="component" value="Chromosome 4"/>
</dbReference>
<feature type="compositionally biased region" description="Basic and acidic residues" evidence="1">
    <location>
        <begin position="490"/>
        <end position="508"/>
    </location>
</feature>
<evidence type="ECO:0000313" key="4">
    <source>
        <dbReference type="Proteomes" id="UP000694556"/>
    </source>
</evidence>
<dbReference type="InterPro" id="IPR009837">
    <property type="entry name" value="MEPE"/>
</dbReference>
<dbReference type="Ensembl" id="ENSCMMT00000024647.1">
    <property type="protein sequence ID" value="ENSCMMP00000022505.1"/>
    <property type="gene ID" value="ENSCMMG00000014114.1"/>
</dbReference>
<feature type="signal peptide" evidence="2">
    <location>
        <begin position="1"/>
        <end position="25"/>
    </location>
</feature>
<feature type="compositionally biased region" description="Low complexity" evidence="1">
    <location>
        <begin position="383"/>
        <end position="392"/>
    </location>
</feature>
<keyword evidence="4" id="KW-1185">Reference proteome</keyword>
<evidence type="ECO:0000313" key="3">
    <source>
        <dbReference type="Ensembl" id="ENSCMMP00000022505.1"/>
    </source>
</evidence>
<dbReference type="PANTHER" id="PTHR16510">
    <property type="entry name" value="EXTRACELLULAR MATRIX PHOSPHOGLYCOPROTEIN WITH ASARM MOTIF"/>
    <property type="match status" value="1"/>
</dbReference>
<feature type="region of interest" description="Disordered" evidence="1">
    <location>
        <begin position="76"/>
        <end position="176"/>
    </location>
</feature>
<feature type="compositionally biased region" description="Basic and acidic residues" evidence="1">
    <location>
        <begin position="421"/>
        <end position="432"/>
    </location>
</feature>
<accession>A0A8C3CLN5</accession>
<reference evidence="3" key="2">
    <citation type="submission" date="2025-08" db="UniProtKB">
        <authorList>
            <consortium name="Ensembl"/>
        </authorList>
    </citation>
    <scope>IDENTIFICATION</scope>
</reference>
<evidence type="ECO:0000256" key="2">
    <source>
        <dbReference type="SAM" id="SignalP"/>
    </source>
</evidence>
<evidence type="ECO:0000256" key="1">
    <source>
        <dbReference type="SAM" id="MobiDB-lite"/>
    </source>
</evidence>
<feature type="region of interest" description="Disordered" evidence="1">
    <location>
        <begin position="610"/>
        <end position="668"/>
    </location>
</feature>
<organism evidence="3 4">
    <name type="scientific">Cairina moschata</name>
    <name type="common">Muscovy duck</name>
    <dbReference type="NCBI Taxonomy" id="8855"/>
    <lineage>
        <taxon>Eukaryota</taxon>
        <taxon>Metazoa</taxon>
        <taxon>Chordata</taxon>
        <taxon>Craniata</taxon>
        <taxon>Vertebrata</taxon>
        <taxon>Euteleostomi</taxon>
        <taxon>Archelosauria</taxon>
        <taxon>Archosauria</taxon>
        <taxon>Dinosauria</taxon>
        <taxon>Saurischia</taxon>
        <taxon>Theropoda</taxon>
        <taxon>Coelurosauria</taxon>
        <taxon>Aves</taxon>
        <taxon>Neognathae</taxon>
        <taxon>Galloanserae</taxon>
        <taxon>Anseriformes</taxon>
        <taxon>Anatidae</taxon>
        <taxon>Anatinae</taxon>
        <taxon>Cairina</taxon>
    </lineage>
</organism>
<reference evidence="3" key="3">
    <citation type="submission" date="2025-09" db="UniProtKB">
        <authorList>
            <consortium name="Ensembl"/>
        </authorList>
    </citation>
    <scope>IDENTIFICATION</scope>
</reference>
<dbReference type="PANTHER" id="PTHR16510:SF4">
    <property type="entry name" value="MATRIX EXTRACELLULAR PHOSPHOGLYCOPROTEIN"/>
    <property type="match status" value="1"/>
</dbReference>
<keyword evidence="2" id="KW-0732">Signal</keyword>
<feature type="region of interest" description="Disordered" evidence="1">
    <location>
        <begin position="549"/>
        <end position="573"/>
    </location>
</feature>
<sequence>MLCPQEPPRMRAALLCFCLLGAVLPTPVPLPPVRASGTCIGQHRILLKGCNTKHGFYIFKYVYSFSTRRNQTQIKVRGAGGGVGPQGAPTAPCPPSPCPPQKEEADEQSAVPVHQPEEEEGEAPVRGSGGRYALEDGYSPKPENLSTPGSREESHAPRPGASTHVGPTLASSEGSGDMDLVSLEEVNGGEDILLQSIHPGGPRGDGDGGDGSDGGMWGVLVGRAVTAGRERVSAARGAGGEGSGDVTTPGRGRASITGGTGTGRTAVSSVTEKEEDVHMDAEGVDEFAYIPDVGAITNTRGPGSASVTQVTPEDEVKIFIGRANIHMGEHGSAPGSTSTSSEDGAVPTVGTTGPWGQPEGLATTDTPQHGDSVTSSPGGGHSTGSDGSGATTVPSGQGLVVPIPEESTKGDVTVTAVVSGHGDHGDKARGEGPRSSGRPAVTTRAASSVASSGLTTGDCSTTASTPAEHTSRSTAAGQGGSGEVGTASPVKDRPKAQPEEAELGKTARTEAALLPRRAAARLAAGRAHAGDALGTAARVPAAPRPWGSLRARAQHSEGSKASASASAGGFGRLHGGRRLVGLAALERSRQLDQVRHADELHLHERALYNLGGVGDSPPVPPGTHAGRWSADSSQSSEGERGSRSGSGEDGWGAQRGAARFHHGPSAPL</sequence>
<feature type="region of interest" description="Disordered" evidence="1">
    <location>
        <begin position="327"/>
        <end position="511"/>
    </location>
</feature>
<protein>
    <submittedName>
        <fullName evidence="3">Uncharacterized protein</fullName>
    </submittedName>
</protein>
<feature type="region of interest" description="Disordered" evidence="1">
    <location>
        <begin position="193"/>
        <end position="218"/>
    </location>
</feature>